<evidence type="ECO:0000313" key="2">
    <source>
        <dbReference type="EMBL" id="WXT99763.1"/>
    </source>
</evidence>
<organism evidence="2">
    <name type="scientific">Catillopecten margaritatus gill symbiont</name>
    <dbReference type="NCBI Taxonomy" id="3083288"/>
    <lineage>
        <taxon>Bacteria</taxon>
        <taxon>Pseudomonadati</taxon>
        <taxon>Pseudomonadota</taxon>
        <taxon>Gammaproteobacteria</taxon>
        <taxon>sulfur-oxidizing symbionts</taxon>
    </lineage>
</organism>
<accession>A0AAU6PFK6</accession>
<reference evidence="2" key="1">
    <citation type="submission" date="2023-10" db="EMBL/GenBank/DDBJ databases">
        <title>The first scallop-associated chemosynthetic bacterial symbiont.</title>
        <authorList>
            <person name="Lin Y.-T."/>
            <person name="Sun J."/>
            <person name="Ip J.C.-H."/>
            <person name="He X."/>
            <person name="Gao Z.-M."/>
            <person name="Perez M."/>
            <person name="Xu T."/>
            <person name="Qian P.-Y."/>
            <person name="Qiu J.-W."/>
        </authorList>
    </citation>
    <scope>NUCLEOTIDE SEQUENCE</scope>
    <source>
        <strain evidence="2">Gill1</strain>
    </source>
</reference>
<evidence type="ECO:0000256" key="1">
    <source>
        <dbReference type="SAM" id="Phobius"/>
    </source>
</evidence>
<keyword evidence="1" id="KW-0812">Transmembrane</keyword>
<feature type="transmembrane region" description="Helical" evidence="1">
    <location>
        <begin position="35"/>
        <end position="53"/>
    </location>
</feature>
<keyword evidence="1" id="KW-1133">Transmembrane helix</keyword>
<protein>
    <submittedName>
        <fullName evidence="2">Uncharacterized protein</fullName>
    </submittedName>
</protein>
<keyword evidence="1" id="KW-0472">Membrane</keyword>
<feature type="transmembrane region" description="Helical" evidence="1">
    <location>
        <begin position="12"/>
        <end position="29"/>
    </location>
</feature>
<sequence length="58" mass="6687">MTIDIKALQDDLRKLAIALFITAFIGFFLKEQNFWHVSYAIFSGLLLWVLGLTRIGEK</sequence>
<dbReference type="AlphaFoldDB" id="A0AAU6PFK6"/>
<name>A0AAU6PFK6_9GAMM</name>
<gene>
    <name evidence="2" type="ORF">Ctma_0467</name>
</gene>
<proteinExistence type="predicted"/>
<dbReference type="EMBL" id="CP138327">
    <property type="protein sequence ID" value="WXT99763.1"/>
    <property type="molecule type" value="Genomic_DNA"/>
</dbReference>